<dbReference type="Gene3D" id="3.10.20.310">
    <property type="entry name" value="membrane protein fhac"/>
    <property type="match status" value="5"/>
</dbReference>
<evidence type="ECO:0000256" key="2">
    <source>
        <dbReference type="ARBA" id="ARBA00022452"/>
    </source>
</evidence>
<dbReference type="RefSeq" id="WP_128384919.1">
    <property type="nucleotide sequence ID" value="NZ_CP035033.1"/>
</dbReference>
<evidence type="ECO:0000313" key="11">
    <source>
        <dbReference type="EMBL" id="QAB15434.1"/>
    </source>
</evidence>
<feature type="domain" description="POTRA" evidence="10">
    <location>
        <begin position="97"/>
        <end position="177"/>
    </location>
</feature>
<dbReference type="NCBIfam" id="TIGR03303">
    <property type="entry name" value="OM_YaeT"/>
    <property type="match status" value="1"/>
</dbReference>
<dbReference type="GO" id="GO:0009279">
    <property type="term" value="C:cell outer membrane"/>
    <property type="evidence" value="ECO:0007669"/>
    <property type="project" value="UniProtKB-SubCell"/>
</dbReference>
<proteinExistence type="inferred from homology"/>
<feature type="chain" id="PRO_5019598941" description="Outer membrane protein assembly factor BamA" evidence="8">
    <location>
        <begin position="26"/>
        <end position="764"/>
    </location>
</feature>
<dbReference type="GO" id="GO:0051205">
    <property type="term" value="P:protein insertion into membrane"/>
    <property type="evidence" value="ECO:0007669"/>
    <property type="project" value="UniProtKB-UniRule"/>
</dbReference>
<dbReference type="PIRSF" id="PIRSF006076">
    <property type="entry name" value="OM_assembly_OMP85"/>
    <property type="match status" value="1"/>
</dbReference>
<dbReference type="PROSITE" id="PS51779">
    <property type="entry name" value="POTRA"/>
    <property type="match status" value="5"/>
</dbReference>
<gene>
    <name evidence="8 11" type="primary">bamA</name>
    <name evidence="11" type="ORF">EPV75_07045</name>
</gene>
<feature type="signal peptide" evidence="8">
    <location>
        <begin position="1"/>
        <end position="25"/>
    </location>
</feature>
<dbReference type="GO" id="GO:0043165">
    <property type="term" value="P:Gram-negative-bacterium-type cell outer membrane assembly"/>
    <property type="evidence" value="ECO:0007669"/>
    <property type="project" value="UniProtKB-UniRule"/>
</dbReference>
<keyword evidence="6 8" id="KW-0472">Membrane</keyword>
<protein>
    <recommendedName>
        <fullName evidence="8 9">Outer membrane protein assembly factor BamA</fullName>
    </recommendedName>
</protein>
<evidence type="ECO:0000256" key="1">
    <source>
        <dbReference type="ARBA" id="ARBA00004370"/>
    </source>
</evidence>
<dbReference type="InterPro" id="IPR039910">
    <property type="entry name" value="D15-like"/>
</dbReference>
<dbReference type="InterPro" id="IPR023707">
    <property type="entry name" value="OM_assembly_BamA"/>
</dbReference>
<evidence type="ECO:0000256" key="9">
    <source>
        <dbReference type="NCBIfam" id="TIGR03303"/>
    </source>
</evidence>
<evidence type="ECO:0000256" key="3">
    <source>
        <dbReference type="ARBA" id="ARBA00022692"/>
    </source>
</evidence>
<dbReference type="HAMAP" id="MF_01430">
    <property type="entry name" value="OM_assembly_BamA"/>
    <property type="match status" value="1"/>
</dbReference>
<keyword evidence="3 8" id="KW-0812">Transmembrane</keyword>
<dbReference type="Pfam" id="PF07244">
    <property type="entry name" value="POTRA"/>
    <property type="match status" value="5"/>
</dbReference>
<evidence type="ECO:0000259" key="10">
    <source>
        <dbReference type="PROSITE" id="PS51779"/>
    </source>
</evidence>
<dbReference type="EMBL" id="CP035033">
    <property type="protein sequence ID" value="QAB15434.1"/>
    <property type="molecule type" value="Genomic_DNA"/>
</dbReference>
<evidence type="ECO:0000313" key="12">
    <source>
        <dbReference type="Proteomes" id="UP000285478"/>
    </source>
</evidence>
<comment type="function">
    <text evidence="8">Part of the outer membrane protein assembly complex, which is involved in assembly and insertion of beta-barrel proteins into the outer membrane.</text>
</comment>
<keyword evidence="7 8" id="KW-0998">Cell outer membrane</keyword>
<feature type="domain" description="POTRA" evidence="10">
    <location>
        <begin position="349"/>
        <end position="421"/>
    </location>
</feature>
<evidence type="ECO:0000256" key="4">
    <source>
        <dbReference type="ARBA" id="ARBA00022729"/>
    </source>
</evidence>
<sequence precursor="true">MVKQFSQRILLVLVVVFTVLSTAQAADFKIQKIEVEGNKRISFETIRSYLPVDIGDELTPSKVQEGIEKLYKTGFFRDVAFFEQGDGVLVIRVLERPSIADITIEGNELIKTEDMNMALDSLGVKKGRIFNDTQMDRIILDLRRRYQNQGYYAAEVDIEVTELPRNRVGLLIKVEEGKPASIGRITLVGNQTYEDDRLKSAMLLSESAMIGDSDKYAKPKLQSDIETLRSYYMDRGFAEFKVISSQVSLSLDKTQVFLTINMKEGPQYTISTIKFTGETIITQDELRGLLRIREGEYFSRSKIVATVNAIRDRLSEEGYAFAEIEPITNLDKDNRLVSLDFRIEPKSRVYVRRIRIEGNTRTKDYVIRRELRQFESAPYSLKAVRRSNTRLNRLGYFKTAKIDTDRISKDQVDLVVKVEEQSTGSFNAGVGYSQVDGVSFTLGVTERNVIGSGYRANINGTYSASTKSADVGVTNPYFTVDGVSLGGGLYYREIDAAELDVSSYTTNNYGIRFNLGYPTSEWSSLNYGLKFDDQTLQCVDDFLYCKNYTAEYGKHFNSVRYTMGWSHDTKNAFYFPTDGQSTSVSGELVIPTNSDVSFYKLFFNETFYQPLSDIFTLRLKGDLAYGDGYNGSKGIPFYENFYAGGIGTVRGYEPNSLGPRYDEATDGSDDPTGGRIRIISNAEVIFPMPFIEDSGNLRLSLFADAGNVFTDWNEVKLPEFRSSVGLGVSWITPVGPLSFSFAKALNYTDTDKTQVFQFNLGVAM</sequence>
<accession>A0A410H3D9</accession>
<dbReference type="KEGG" id="htr:EPV75_07045"/>
<dbReference type="PANTHER" id="PTHR12815">
    <property type="entry name" value="SORTING AND ASSEMBLY MACHINERY SAMM50 PROTEIN FAMILY MEMBER"/>
    <property type="match status" value="1"/>
</dbReference>
<dbReference type="Proteomes" id="UP000285478">
    <property type="component" value="Chromosome"/>
</dbReference>
<evidence type="ECO:0000256" key="8">
    <source>
        <dbReference type="HAMAP-Rule" id="MF_01430"/>
    </source>
</evidence>
<dbReference type="AlphaFoldDB" id="A0A410H3D9"/>
<comment type="subunit">
    <text evidence="8">Part of the Bam complex.</text>
</comment>
<reference evidence="11 12" key="1">
    <citation type="journal article" date="2018" name="Environ. Microbiol.">
        <title>Genomes of ubiquitous marine and hypersaline Hydrogenovibrio, Thiomicrorhabdus and Thiomicrospira spp. encode a diversity of mechanisms to sustain chemolithoautotrophy in heterogeneous environments.</title>
        <authorList>
            <person name="Scott K.M."/>
            <person name="Williams J."/>
            <person name="Porter C.M.B."/>
            <person name="Russel S."/>
            <person name="Harmer T.L."/>
            <person name="Paul J.H."/>
            <person name="Antonen K.M."/>
            <person name="Bridges M.K."/>
            <person name="Camper G.J."/>
            <person name="Campla C.K."/>
            <person name="Casella L.G."/>
            <person name="Chase E."/>
            <person name="Conrad J.W."/>
            <person name="Cruz M.C."/>
            <person name="Dunlap D.S."/>
            <person name="Duran L."/>
            <person name="Fahsbender E.M."/>
            <person name="Goldsmith D.B."/>
            <person name="Keeley R.F."/>
            <person name="Kondoff M.R."/>
            <person name="Kussy B.I."/>
            <person name="Lane M.K."/>
            <person name="Lawler S."/>
            <person name="Leigh B.A."/>
            <person name="Lewis C."/>
            <person name="Lostal L.M."/>
            <person name="Marking D."/>
            <person name="Mancera P.A."/>
            <person name="McClenthan E.C."/>
            <person name="McIntyre E.A."/>
            <person name="Mine J.A."/>
            <person name="Modi S."/>
            <person name="Moore B.D."/>
            <person name="Morgan W.A."/>
            <person name="Nelson K.M."/>
            <person name="Nguyen K.N."/>
            <person name="Ogburn N."/>
            <person name="Parrino D.G."/>
            <person name="Pedapudi A.D."/>
            <person name="Pelham R.P."/>
            <person name="Preece A.M."/>
            <person name="Rampersad E.A."/>
            <person name="Richardson J.C."/>
            <person name="Rodgers C.M."/>
            <person name="Schaffer B.L."/>
            <person name="Sheridan N.E."/>
            <person name="Solone M.R."/>
            <person name="Staley Z.R."/>
            <person name="Tabuchi M."/>
            <person name="Waide R.J."/>
            <person name="Wanjugi P.W."/>
            <person name="Young S."/>
            <person name="Clum A."/>
            <person name="Daum C."/>
            <person name="Huntemann M."/>
            <person name="Ivanova N."/>
            <person name="Kyrpides N."/>
            <person name="Mikhailova N."/>
            <person name="Palaniappan K."/>
            <person name="Pillay M."/>
            <person name="Reddy T.B.K."/>
            <person name="Shapiro N."/>
            <person name="Stamatis D."/>
            <person name="Varghese N."/>
            <person name="Woyke T."/>
            <person name="Boden R."/>
            <person name="Freyermuth S.K."/>
            <person name="Kerfeld C.A."/>
        </authorList>
    </citation>
    <scope>NUCLEOTIDE SEQUENCE [LARGE SCALE GENOMIC DNA]</scope>
    <source>
        <strain evidence="11 12">JR-2</strain>
    </source>
</reference>
<dbReference type="InterPro" id="IPR034746">
    <property type="entry name" value="POTRA"/>
</dbReference>
<keyword evidence="2 8" id="KW-1134">Transmembrane beta strand</keyword>
<evidence type="ECO:0000256" key="6">
    <source>
        <dbReference type="ARBA" id="ARBA00023136"/>
    </source>
</evidence>
<feature type="domain" description="POTRA" evidence="10">
    <location>
        <begin position="28"/>
        <end position="96"/>
    </location>
</feature>
<dbReference type="InterPro" id="IPR010827">
    <property type="entry name" value="BamA/TamA_POTRA"/>
</dbReference>
<keyword evidence="5 8" id="KW-0677">Repeat</keyword>
<dbReference type="Gene3D" id="2.40.160.50">
    <property type="entry name" value="membrane protein fhac: a member of the omp85/tpsb transporter family"/>
    <property type="match status" value="1"/>
</dbReference>
<feature type="domain" description="POTRA" evidence="10">
    <location>
        <begin position="180"/>
        <end position="265"/>
    </location>
</feature>
<dbReference type="InterPro" id="IPR000184">
    <property type="entry name" value="Bac_surfAg_D15"/>
</dbReference>
<comment type="similarity">
    <text evidence="8">Belongs to the BamA family.</text>
</comment>
<feature type="domain" description="POTRA" evidence="10">
    <location>
        <begin position="268"/>
        <end position="346"/>
    </location>
</feature>
<comment type="subcellular location">
    <subcellularLocation>
        <location evidence="8">Cell outer membrane</location>
    </subcellularLocation>
    <subcellularLocation>
        <location evidence="1">Membrane</location>
    </subcellularLocation>
</comment>
<evidence type="ECO:0000256" key="5">
    <source>
        <dbReference type="ARBA" id="ARBA00022737"/>
    </source>
</evidence>
<organism evidence="11 12">
    <name type="scientific">Hydrogenovibrio thermophilus</name>
    <dbReference type="NCBI Taxonomy" id="265883"/>
    <lineage>
        <taxon>Bacteria</taxon>
        <taxon>Pseudomonadati</taxon>
        <taxon>Pseudomonadota</taxon>
        <taxon>Gammaproteobacteria</taxon>
        <taxon>Thiotrichales</taxon>
        <taxon>Piscirickettsiaceae</taxon>
        <taxon>Hydrogenovibrio</taxon>
    </lineage>
</organism>
<keyword evidence="4 8" id="KW-0732">Signal</keyword>
<name>A0A410H3D9_9GAMM</name>
<dbReference type="PANTHER" id="PTHR12815:SF23">
    <property type="entry name" value="OUTER MEMBRANE PROTEIN ASSEMBLY FACTOR BAMA"/>
    <property type="match status" value="1"/>
</dbReference>
<dbReference type="Pfam" id="PF01103">
    <property type="entry name" value="Omp85"/>
    <property type="match status" value="1"/>
</dbReference>
<evidence type="ECO:0000256" key="7">
    <source>
        <dbReference type="ARBA" id="ARBA00023237"/>
    </source>
</evidence>
<keyword evidence="12" id="KW-1185">Reference proteome</keyword>